<dbReference type="InterPro" id="IPR007864">
    <property type="entry name" value="UreE_C_dom"/>
</dbReference>
<dbReference type="InterPro" id="IPR036118">
    <property type="entry name" value="UreE_N_sf"/>
</dbReference>
<gene>
    <name evidence="6" type="ORF">MNBD_GAMMA17-1180</name>
</gene>
<evidence type="ECO:0000256" key="2">
    <source>
        <dbReference type="ARBA" id="ARBA00022490"/>
    </source>
</evidence>
<protein>
    <submittedName>
        <fullName evidence="6">Urease accessory protein UreE</fullName>
    </submittedName>
</protein>
<evidence type="ECO:0000259" key="5">
    <source>
        <dbReference type="SMART" id="SM00988"/>
    </source>
</evidence>
<dbReference type="SUPFAM" id="SSF69287">
    <property type="entry name" value="Urease metallochaperone UreE, N-terminal domain"/>
    <property type="match status" value="1"/>
</dbReference>
<dbReference type="Gene3D" id="3.30.70.790">
    <property type="entry name" value="UreE, C-terminal domain"/>
    <property type="match status" value="1"/>
</dbReference>
<dbReference type="EMBL" id="UOFQ01000087">
    <property type="protein sequence ID" value="VAW88064.1"/>
    <property type="molecule type" value="Genomic_DNA"/>
</dbReference>
<dbReference type="Gene3D" id="2.60.260.20">
    <property type="entry name" value="Urease metallochaperone UreE, N-terminal domain"/>
    <property type="match status" value="1"/>
</dbReference>
<sequence length="148" mass="16102">MADMMRIKAFSEGHSSFDDVLSLPYEKRQKSRLRVLLVSGAEVGVTLPRGTVLRGGDALLSEDGKVIAVEAQPEKVSLVVSDDTLLLTRAAYHLGNRHVPLSIAKEGLSYLQDHVLDEMVLQLGLTVHYKTAPFEPESGAYGGGHHHS</sequence>
<keyword evidence="2" id="KW-0963">Cytoplasm</keyword>
<dbReference type="Pfam" id="PF05194">
    <property type="entry name" value="UreE_C"/>
    <property type="match status" value="1"/>
</dbReference>
<dbReference type="Pfam" id="PF02814">
    <property type="entry name" value="UreE_N"/>
    <property type="match status" value="1"/>
</dbReference>
<evidence type="ECO:0000256" key="1">
    <source>
        <dbReference type="ARBA" id="ARBA00004496"/>
    </source>
</evidence>
<dbReference type="GO" id="GO:0006457">
    <property type="term" value="P:protein folding"/>
    <property type="evidence" value="ECO:0007669"/>
    <property type="project" value="InterPro"/>
</dbReference>
<dbReference type="GO" id="GO:0005737">
    <property type="term" value="C:cytoplasm"/>
    <property type="evidence" value="ECO:0007669"/>
    <property type="project" value="UniProtKB-SubCell"/>
</dbReference>
<reference evidence="6" key="1">
    <citation type="submission" date="2018-06" db="EMBL/GenBank/DDBJ databases">
        <authorList>
            <person name="Zhirakovskaya E."/>
        </authorList>
    </citation>
    <scope>NUCLEOTIDE SEQUENCE</scope>
</reference>
<keyword evidence="3" id="KW-0533">Nickel</keyword>
<dbReference type="NCBIfam" id="NF009751">
    <property type="entry name" value="PRK13261.1-1"/>
    <property type="match status" value="1"/>
</dbReference>
<evidence type="ECO:0000313" key="6">
    <source>
        <dbReference type="EMBL" id="VAW88064.1"/>
    </source>
</evidence>
<dbReference type="PIRSF" id="PIRSF036402">
    <property type="entry name" value="Ureas_acces_UreE"/>
    <property type="match status" value="1"/>
</dbReference>
<dbReference type="InterPro" id="IPR012406">
    <property type="entry name" value="UreE"/>
</dbReference>
<dbReference type="AlphaFoldDB" id="A0A3B1A2V0"/>
<comment type="subcellular location">
    <subcellularLocation>
        <location evidence="1">Cytoplasm</location>
    </subcellularLocation>
</comment>
<accession>A0A3B1A2V0</accession>
<dbReference type="InterPro" id="IPR004029">
    <property type="entry name" value="UreE_N"/>
</dbReference>
<feature type="domain" description="UreE urease accessory N-terminal" evidence="5">
    <location>
        <begin position="4"/>
        <end position="67"/>
    </location>
</feature>
<keyword evidence="4" id="KW-0143">Chaperone</keyword>
<dbReference type="GO" id="GO:0016151">
    <property type="term" value="F:nickel cation binding"/>
    <property type="evidence" value="ECO:0007669"/>
    <property type="project" value="InterPro"/>
</dbReference>
<evidence type="ECO:0000256" key="3">
    <source>
        <dbReference type="ARBA" id="ARBA00022596"/>
    </source>
</evidence>
<dbReference type="SMART" id="SM00988">
    <property type="entry name" value="UreE_N"/>
    <property type="match status" value="1"/>
</dbReference>
<dbReference type="GO" id="GO:0019627">
    <property type="term" value="P:urea metabolic process"/>
    <property type="evidence" value="ECO:0007669"/>
    <property type="project" value="InterPro"/>
</dbReference>
<dbReference type="SUPFAM" id="SSF69737">
    <property type="entry name" value="Urease metallochaperone UreE, C-terminal domain"/>
    <property type="match status" value="1"/>
</dbReference>
<organism evidence="6">
    <name type="scientific">hydrothermal vent metagenome</name>
    <dbReference type="NCBI Taxonomy" id="652676"/>
    <lineage>
        <taxon>unclassified sequences</taxon>
        <taxon>metagenomes</taxon>
        <taxon>ecological metagenomes</taxon>
    </lineage>
</organism>
<dbReference type="CDD" id="cd00571">
    <property type="entry name" value="UreE"/>
    <property type="match status" value="1"/>
</dbReference>
<proteinExistence type="inferred from homology"/>
<dbReference type="GO" id="GO:0065003">
    <property type="term" value="P:protein-containing complex assembly"/>
    <property type="evidence" value="ECO:0007669"/>
    <property type="project" value="InterPro"/>
</dbReference>
<dbReference type="HAMAP" id="MF_00822">
    <property type="entry name" value="UreE"/>
    <property type="match status" value="1"/>
</dbReference>
<evidence type="ECO:0000256" key="4">
    <source>
        <dbReference type="ARBA" id="ARBA00023186"/>
    </source>
</evidence>
<name>A0A3B1A2V0_9ZZZZ</name>